<evidence type="ECO:0000256" key="2">
    <source>
        <dbReference type="ARBA" id="ARBA00005069"/>
    </source>
</evidence>
<dbReference type="HAMAP" id="MF_00836">
    <property type="entry name" value="PhnN"/>
    <property type="match status" value="1"/>
</dbReference>
<dbReference type="SUPFAM" id="SSF52540">
    <property type="entry name" value="P-loop containing nucleoside triphosphate hydrolases"/>
    <property type="match status" value="1"/>
</dbReference>
<comment type="caution">
    <text evidence="7">The sequence shown here is derived from an EMBL/GenBank/DDBJ whole genome shotgun (WGS) entry which is preliminary data.</text>
</comment>
<dbReference type="Proteomes" id="UP000237061">
    <property type="component" value="Unassembled WGS sequence"/>
</dbReference>
<keyword evidence="8" id="KW-1185">Reference proteome</keyword>
<evidence type="ECO:0000313" key="8">
    <source>
        <dbReference type="Proteomes" id="UP000237061"/>
    </source>
</evidence>
<keyword evidence="7" id="KW-0418">Kinase</keyword>
<dbReference type="NCBIfam" id="TIGR02322">
    <property type="entry name" value="phosphon_PhnN"/>
    <property type="match status" value="1"/>
</dbReference>
<gene>
    <name evidence="6 7" type="primary">phnN</name>
    <name evidence="7" type="ORF">CVS27_11385</name>
</gene>
<evidence type="ECO:0000256" key="3">
    <source>
        <dbReference type="ARBA" id="ARBA00022679"/>
    </source>
</evidence>
<dbReference type="InterPro" id="IPR027417">
    <property type="entry name" value="P-loop_NTPase"/>
</dbReference>
<sequence length="193" mass="20633">MSGAFVAIVGPSGSGKDSIIDHARLAIEGREIVFPQRQITRPAGTGEDHKPVSESEFEGARDRGEFALTWRAHGLAYGIPAHVFDAVGAGNLVVANLSREVLKHLPGLFANVHVVRITVSDDVRLARIIARGREDEIAAVSRVARINPAPDHPADLEIVNDGTLEDAGGKLVEFLGSVLDAAGRSTELHRQRS</sequence>
<evidence type="ECO:0000256" key="5">
    <source>
        <dbReference type="ARBA" id="ARBA00022840"/>
    </source>
</evidence>
<organism evidence="7 8">
    <name type="scientific">Arthrobacter glacialis</name>
    <dbReference type="NCBI Taxonomy" id="1664"/>
    <lineage>
        <taxon>Bacteria</taxon>
        <taxon>Bacillati</taxon>
        <taxon>Actinomycetota</taxon>
        <taxon>Actinomycetes</taxon>
        <taxon>Micrococcales</taxon>
        <taxon>Micrococcaceae</taxon>
        <taxon>Arthrobacter</taxon>
    </lineage>
</organism>
<evidence type="ECO:0000313" key="7">
    <source>
        <dbReference type="EMBL" id="POH73129.1"/>
    </source>
</evidence>
<comment type="catalytic activity">
    <reaction evidence="1 6">
        <text>alpha-D-ribose 1,5-bisphosphate + ATP = 5-phospho-alpha-D-ribose 1-diphosphate + ADP</text>
        <dbReference type="Rhea" id="RHEA:20109"/>
        <dbReference type="ChEBI" id="CHEBI:30616"/>
        <dbReference type="ChEBI" id="CHEBI:58017"/>
        <dbReference type="ChEBI" id="CHEBI:68688"/>
        <dbReference type="ChEBI" id="CHEBI:456216"/>
        <dbReference type="EC" id="2.7.4.23"/>
    </reaction>
</comment>
<dbReference type="EC" id="2.7.4.23" evidence="6"/>
<feature type="binding site" evidence="6">
    <location>
        <begin position="10"/>
        <end position="17"/>
    </location>
    <ligand>
        <name>ATP</name>
        <dbReference type="ChEBI" id="CHEBI:30616"/>
    </ligand>
</feature>
<dbReference type="GO" id="GO:0033863">
    <property type="term" value="F:ribose 1,5-bisphosphate phosphokinase activity"/>
    <property type="evidence" value="ECO:0007669"/>
    <property type="project" value="UniProtKB-UniRule"/>
</dbReference>
<keyword evidence="4 6" id="KW-0547">Nucleotide-binding</keyword>
<evidence type="ECO:0000256" key="6">
    <source>
        <dbReference type="HAMAP-Rule" id="MF_00836"/>
    </source>
</evidence>
<dbReference type="RefSeq" id="WP_103465874.1">
    <property type="nucleotide sequence ID" value="NZ_PPXC01000008.1"/>
</dbReference>
<comment type="similarity">
    <text evidence="6">Belongs to the ribose 1,5-bisphosphokinase family.</text>
</comment>
<comment type="function">
    <text evidence="6">Catalyzes the phosphorylation of ribose 1,5-bisphosphate to 5-phospho-D-ribosyl alpha-1-diphosphate (PRPP).</text>
</comment>
<reference evidence="7 8" key="1">
    <citation type="submission" date="2018-01" db="EMBL/GenBank/DDBJ databases">
        <title>Arthrobacter sp. nov., from glaciers in China.</title>
        <authorList>
            <person name="Liu Q."/>
            <person name="Xin Y.-H."/>
        </authorList>
    </citation>
    <scope>NUCLEOTIDE SEQUENCE [LARGE SCALE GENOMIC DNA]</scope>
    <source>
        <strain evidence="7 8">HLT2-12-2</strain>
    </source>
</reference>
<dbReference type="GO" id="GO:0019634">
    <property type="term" value="P:organic phosphonate metabolic process"/>
    <property type="evidence" value="ECO:0007669"/>
    <property type="project" value="UniProtKB-UniRule"/>
</dbReference>
<name>A0A2S3ZVK7_ARTGL</name>
<evidence type="ECO:0000256" key="1">
    <source>
        <dbReference type="ARBA" id="ARBA00000373"/>
    </source>
</evidence>
<comment type="pathway">
    <text evidence="2 6">Metabolic intermediate biosynthesis; 5-phospho-alpha-D-ribose 1-diphosphate biosynthesis; 5-phospho-alpha-D-ribose 1-diphosphate from D-ribose 5-phosphate (route II): step 3/3.</text>
</comment>
<dbReference type="UniPathway" id="UPA00087">
    <property type="reaction ID" value="UER00175"/>
</dbReference>
<keyword evidence="5 6" id="KW-0067">ATP-binding</keyword>
<dbReference type="Gene3D" id="3.40.50.300">
    <property type="entry name" value="P-loop containing nucleotide triphosphate hydrolases"/>
    <property type="match status" value="1"/>
</dbReference>
<protein>
    <recommendedName>
        <fullName evidence="6">Ribose 1,5-bisphosphate phosphokinase PhnN</fullName>
        <ecNumber evidence="6">2.7.4.23</ecNumber>
    </recommendedName>
    <alternativeName>
        <fullName evidence="6">Ribose 1,5-bisphosphokinase</fullName>
    </alternativeName>
</protein>
<dbReference type="GO" id="GO:0005524">
    <property type="term" value="F:ATP binding"/>
    <property type="evidence" value="ECO:0007669"/>
    <property type="project" value="UniProtKB-KW"/>
</dbReference>
<dbReference type="GO" id="GO:0006015">
    <property type="term" value="P:5-phosphoribose 1-diphosphate biosynthetic process"/>
    <property type="evidence" value="ECO:0007669"/>
    <property type="project" value="UniProtKB-UniRule"/>
</dbReference>
<dbReference type="AlphaFoldDB" id="A0A2S3ZVK7"/>
<proteinExistence type="inferred from homology"/>
<keyword evidence="3 6" id="KW-0808">Transferase</keyword>
<dbReference type="InterPro" id="IPR012699">
    <property type="entry name" value="PhnN"/>
</dbReference>
<dbReference type="EMBL" id="PPXC01000008">
    <property type="protein sequence ID" value="POH73129.1"/>
    <property type="molecule type" value="Genomic_DNA"/>
</dbReference>
<evidence type="ECO:0000256" key="4">
    <source>
        <dbReference type="ARBA" id="ARBA00022741"/>
    </source>
</evidence>
<accession>A0A2S3ZVK7</accession>